<feature type="compositionally biased region" description="Polar residues" evidence="1">
    <location>
        <begin position="32"/>
        <end position="44"/>
    </location>
</feature>
<keyword evidence="3" id="KW-1185">Reference proteome</keyword>
<feature type="region of interest" description="Disordered" evidence="1">
    <location>
        <begin position="571"/>
        <end position="590"/>
    </location>
</feature>
<evidence type="ECO:0000256" key="1">
    <source>
        <dbReference type="SAM" id="MobiDB-lite"/>
    </source>
</evidence>
<sequence>MAEEVEKSVPFRGKKDIPRRPSKNFDKPKSTVPKSTVPKSTVFPNSSSSAMLRVFESMDEMERNKLIQSIENLSWTQTWDLTKQFDKQRRKNKPVQQPLFGMENESHSCPEMLPAARDGPGADIGSKVYQLLANPRIVEGVEEPEPWATSDPPDFIPDDAYEEIVKKAKGSNNVQTRSHWDSRHKIQVKTYGKSRRIFPMIKNGTLTFTSENHSTIYEVERSLPDDCTLDIQKGDDPWHELKHRISSFDLPNAVVRNQFRRWWDQLPAGRQVDIYHVAFFDGTAMPDGQSSMFLPDIKHIPTPRDMKDNLTRLHWHETSEGYVYNLGKVNKRRKKKEQEQQEHLRRTAAYRAWVELPPDSKVVPPGIYLRPAEQCDASSILEIMNWYAQNSALSTGSVEAKDFEKLLHFCRENHFPFVVAARRSPEPLCRNQIDPVVGYAYVDFHLPGKRADMNMGELHVFVRKGSKKQHIGRALVDMVLSCFDAASGKSTDYEFDQTGTVQYGPGYGCHLTTMVCVIPTPPETREENAWIKKWLEREFDFEDKCVFENVRVKTGKSFDLSYMARRIRGPHVSDGVEGRPQDRAQPLGSGTQSAILNYL</sequence>
<dbReference type="Gene3D" id="3.40.630.30">
    <property type="match status" value="1"/>
</dbReference>
<dbReference type="SUPFAM" id="SSF55729">
    <property type="entry name" value="Acyl-CoA N-acyltransferases (Nat)"/>
    <property type="match status" value="1"/>
</dbReference>
<organism evidence="2 3">
    <name type="scientific">Penicillium cf. griseofulvum</name>
    <dbReference type="NCBI Taxonomy" id="2972120"/>
    <lineage>
        <taxon>Eukaryota</taxon>
        <taxon>Fungi</taxon>
        <taxon>Dikarya</taxon>
        <taxon>Ascomycota</taxon>
        <taxon>Pezizomycotina</taxon>
        <taxon>Eurotiomycetes</taxon>
        <taxon>Eurotiomycetidae</taxon>
        <taxon>Eurotiales</taxon>
        <taxon>Aspergillaceae</taxon>
        <taxon>Penicillium</taxon>
    </lineage>
</organism>
<dbReference type="EMBL" id="JAPQKP010000001">
    <property type="protein sequence ID" value="KAJ5211022.1"/>
    <property type="molecule type" value="Genomic_DNA"/>
</dbReference>
<name>A0A9W9T691_9EURO</name>
<dbReference type="OrthoDB" id="2129362at2759"/>
<dbReference type="Proteomes" id="UP001150879">
    <property type="component" value="Unassembled WGS sequence"/>
</dbReference>
<reference evidence="2" key="2">
    <citation type="journal article" date="2023" name="IMA Fungus">
        <title>Comparative genomic study of the Penicillium genus elucidates a diverse pangenome and 15 lateral gene transfer events.</title>
        <authorList>
            <person name="Petersen C."/>
            <person name="Sorensen T."/>
            <person name="Nielsen M.R."/>
            <person name="Sondergaard T.E."/>
            <person name="Sorensen J.L."/>
            <person name="Fitzpatrick D.A."/>
            <person name="Frisvad J.C."/>
            <person name="Nielsen K.L."/>
        </authorList>
    </citation>
    <scope>NUCLEOTIDE SEQUENCE</scope>
    <source>
        <strain evidence="2">IBT 16849</strain>
    </source>
</reference>
<reference evidence="2" key="1">
    <citation type="submission" date="2022-11" db="EMBL/GenBank/DDBJ databases">
        <authorList>
            <person name="Petersen C."/>
        </authorList>
    </citation>
    <scope>NUCLEOTIDE SEQUENCE</scope>
    <source>
        <strain evidence="2">IBT 16849</strain>
    </source>
</reference>
<comment type="caution">
    <text evidence="2">The sequence shown here is derived from an EMBL/GenBank/DDBJ whole genome shotgun (WGS) entry which is preliminary data.</text>
</comment>
<feature type="region of interest" description="Disordered" evidence="1">
    <location>
        <begin position="1"/>
        <end position="44"/>
    </location>
</feature>
<proteinExistence type="predicted"/>
<feature type="compositionally biased region" description="Basic and acidic residues" evidence="1">
    <location>
        <begin position="1"/>
        <end position="29"/>
    </location>
</feature>
<dbReference type="InterPro" id="IPR016181">
    <property type="entry name" value="Acyl_CoA_acyltransferase"/>
</dbReference>
<protein>
    <submittedName>
        <fullName evidence="2">Acyl-CoA N-acyltransferase</fullName>
    </submittedName>
</protein>
<evidence type="ECO:0000313" key="2">
    <source>
        <dbReference type="EMBL" id="KAJ5211022.1"/>
    </source>
</evidence>
<dbReference type="AlphaFoldDB" id="A0A9W9T691"/>
<evidence type="ECO:0000313" key="3">
    <source>
        <dbReference type="Proteomes" id="UP001150879"/>
    </source>
</evidence>
<accession>A0A9W9T691</accession>
<gene>
    <name evidence="2" type="ORF">N7472_001161</name>
</gene>